<evidence type="ECO:0000259" key="8">
    <source>
        <dbReference type="PROSITE" id="PS50835"/>
    </source>
</evidence>
<dbReference type="InterPro" id="IPR052051">
    <property type="entry name" value="TCR_complex_component"/>
</dbReference>
<organism evidence="9 10">
    <name type="scientific">Oncorhynchus kisutch</name>
    <name type="common">Coho salmon</name>
    <name type="synonym">Salmo kisutch</name>
    <dbReference type="NCBI Taxonomy" id="8019"/>
    <lineage>
        <taxon>Eukaryota</taxon>
        <taxon>Metazoa</taxon>
        <taxon>Chordata</taxon>
        <taxon>Craniata</taxon>
        <taxon>Vertebrata</taxon>
        <taxon>Euteleostomi</taxon>
        <taxon>Actinopterygii</taxon>
        <taxon>Neopterygii</taxon>
        <taxon>Teleostei</taxon>
        <taxon>Protacanthopterygii</taxon>
        <taxon>Salmoniformes</taxon>
        <taxon>Salmonidae</taxon>
        <taxon>Salmoninae</taxon>
        <taxon>Oncorhynchus</taxon>
    </lineage>
</organism>
<dbReference type="InterPro" id="IPR013106">
    <property type="entry name" value="Ig_V-set"/>
</dbReference>
<feature type="domain" description="Ig-like" evidence="8">
    <location>
        <begin position="7"/>
        <end position="120"/>
    </location>
</feature>
<dbReference type="GO" id="GO:0002376">
    <property type="term" value="P:immune system process"/>
    <property type="evidence" value="ECO:0007669"/>
    <property type="project" value="UniProtKB-KW"/>
</dbReference>
<dbReference type="InterPro" id="IPR003599">
    <property type="entry name" value="Ig_sub"/>
</dbReference>
<keyword evidence="10" id="KW-1185">Reference proteome</keyword>
<keyword evidence="6" id="KW-1015">Disulfide bond</keyword>
<evidence type="ECO:0000256" key="2">
    <source>
        <dbReference type="ARBA" id="ARBA00022475"/>
    </source>
</evidence>
<reference evidence="9" key="1">
    <citation type="submission" date="2025-08" db="UniProtKB">
        <authorList>
            <consortium name="Ensembl"/>
        </authorList>
    </citation>
    <scope>IDENTIFICATION</scope>
</reference>
<keyword evidence="4" id="KW-0391">Immunity</keyword>
<reference evidence="9" key="2">
    <citation type="submission" date="2025-09" db="UniProtKB">
        <authorList>
            <consortium name="Ensembl"/>
        </authorList>
    </citation>
    <scope>IDENTIFICATION</scope>
</reference>
<evidence type="ECO:0000313" key="9">
    <source>
        <dbReference type="Ensembl" id="ENSOKIP00005097607.1"/>
    </source>
</evidence>
<keyword evidence="2" id="KW-1003">Cell membrane</keyword>
<dbReference type="SMART" id="SM00409">
    <property type="entry name" value="IG"/>
    <property type="match status" value="1"/>
</dbReference>
<evidence type="ECO:0000256" key="4">
    <source>
        <dbReference type="ARBA" id="ARBA00022859"/>
    </source>
</evidence>
<keyword evidence="3" id="KW-0732">Signal</keyword>
<comment type="subcellular location">
    <subcellularLocation>
        <location evidence="1">Cell membrane</location>
    </subcellularLocation>
</comment>
<keyword evidence="7" id="KW-0325">Glycoprotein</keyword>
<evidence type="ECO:0000313" key="10">
    <source>
        <dbReference type="Proteomes" id="UP000694557"/>
    </source>
</evidence>
<name>A0A8C7KA77_ONCKI</name>
<dbReference type="Pfam" id="PF07686">
    <property type="entry name" value="V-set"/>
    <property type="match status" value="1"/>
</dbReference>
<evidence type="ECO:0000256" key="1">
    <source>
        <dbReference type="ARBA" id="ARBA00004236"/>
    </source>
</evidence>
<evidence type="ECO:0000256" key="7">
    <source>
        <dbReference type="ARBA" id="ARBA00023180"/>
    </source>
</evidence>
<dbReference type="GO" id="GO:0009617">
    <property type="term" value="P:response to bacterium"/>
    <property type="evidence" value="ECO:0007669"/>
    <property type="project" value="TreeGrafter"/>
</dbReference>
<evidence type="ECO:0000256" key="6">
    <source>
        <dbReference type="ARBA" id="ARBA00023157"/>
    </source>
</evidence>
<dbReference type="InterPro" id="IPR007110">
    <property type="entry name" value="Ig-like_dom"/>
</dbReference>
<dbReference type="Ensembl" id="ENSOKIT00005104601.1">
    <property type="protein sequence ID" value="ENSOKIP00005097607.1"/>
    <property type="gene ID" value="ENSOKIG00005042939.1"/>
</dbReference>
<dbReference type="InterPro" id="IPR036179">
    <property type="entry name" value="Ig-like_dom_sf"/>
</dbReference>
<dbReference type="PANTHER" id="PTHR19433:SF111">
    <property type="entry name" value="T CELL RECEPTOR ALPHA VARIABLE 4"/>
    <property type="match status" value="1"/>
</dbReference>
<accession>A0A8C7KA77</accession>
<proteinExistence type="predicted"/>
<dbReference type="Gene3D" id="2.60.40.10">
    <property type="entry name" value="Immunoglobulins"/>
    <property type="match status" value="1"/>
</dbReference>
<dbReference type="Proteomes" id="UP000694557">
    <property type="component" value="Unassembled WGS sequence"/>
</dbReference>
<dbReference type="InterPro" id="IPR013783">
    <property type="entry name" value="Ig-like_fold"/>
</dbReference>
<dbReference type="SUPFAM" id="SSF48726">
    <property type="entry name" value="Immunoglobulin"/>
    <property type="match status" value="1"/>
</dbReference>
<evidence type="ECO:0000256" key="3">
    <source>
        <dbReference type="ARBA" id="ARBA00022729"/>
    </source>
</evidence>
<dbReference type="GeneTree" id="ENSGT00400000023727"/>
<protein>
    <recommendedName>
        <fullName evidence="8">Ig-like domain-containing protein</fullName>
    </recommendedName>
</protein>
<keyword evidence="5" id="KW-0472">Membrane</keyword>
<dbReference type="PANTHER" id="PTHR19433">
    <property type="entry name" value="T-CELL RECEPTOR ALPHA CHAIN V REGION-RELATED"/>
    <property type="match status" value="1"/>
</dbReference>
<dbReference type="AlphaFoldDB" id="A0A8C7KA77"/>
<dbReference type="GO" id="GO:0005886">
    <property type="term" value="C:plasma membrane"/>
    <property type="evidence" value="ECO:0007669"/>
    <property type="project" value="UniProtKB-SubCell"/>
</dbReference>
<dbReference type="PROSITE" id="PS50835">
    <property type="entry name" value="IG_LIKE"/>
    <property type="match status" value="1"/>
</dbReference>
<evidence type="ECO:0000256" key="5">
    <source>
        <dbReference type="ARBA" id="ARBA00023136"/>
    </source>
</evidence>
<sequence length="160" mass="18238">FYWSVHPNTVPLLPVGAVSSSQDGISAAEVELRVRPGDNITLYCDCIITTGVYIIWYRNCSHKYQPPLVISIYNVYQNLQEMSDNSNRFPGYNVLWNPSNKSYDLLIENITESDLGLYYCGTRLSWEERQRMQLILNVPSETNLNSSNVSSNSCLNNQES</sequence>